<proteinExistence type="predicted"/>
<comment type="caution">
    <text evidence="2">The sequence shown here is derived from an EMBL/GenBank/DDBJ whole genome shotgun (WGS) entry which is preliminary data.</text>
</comment>
<gene>
    <name evidence="2" type="ORF">GCM10008905_16060</name>
</gene>
<keyword evidence="3" id="KW-1185">Reference proteome</keyword>
<keyword evidence="1" id="KW-0812">Transmembrane</keyword>
<sequence length="69" mass="8017">MKLDGLQLIGLIILIPILLLQGLWMFNDAKKRGEKNYWLWGIFGILNTPSNLIIYLIVTRTIIDKYAKK</sequence>
<dbReference type="RefSeq" id="WP_343768629.1">
    <property type="nucleotide sequence ID" value="NZ_BAAACF010000001.1"/>
</dbReference>
<reference evidence="2 3" key="1">
    <citation type="journal article" date="2019" name="Int. J. Syst. Evol. Microbiol.">
        <title>The Global Catalogue of Microorganisms (GCM) 10K type strain sequencing project: providing services to taxonomists for standard genome sequencing and annotation.</title>
        <authorList>
            <consortium name="The Broad Institute Genomics Platform"/>
            <consortium name="The Broad Institute Genome Sequencing Center for Infectious Disease"/>
            <person name="Wu L."/>
            <person name="Ma J."/>
        </authorList>
    </citation>
    <scope>NUCLEOTIDE SEQUENCE [LARGE SCALE GENOMIC DNA]</scope>
    <source>
        <strain evidence="2 3">JCM 1405</strain>
    </source>
</reference>
<keyword evidence="1" id="KW-0472">Membrane</keyword>
<evidence type="ECO:0008006" key="4">
    <source>
        <dbReference type="Google" id="ProtNLM"/>
    </source>
</evidence>
<protein>
    <recommendedName>
        <fullName evidence="4">SigmaY antisigma factor component</fullName>
    </recommendedName>
</protein>
<evidence type="ECO:0000313" key="3">
    <source>
        <dbReference type="Proteomes" id="UP001500339"/>
    </source>
</evidence>
<organism evidence="2 3">
    <name type="scientific">Clostridium malenominatum</name>
    <dbReference type="NCBI Taxonomy" id="1539"/>
    <lineage>
        <taxon>Bacteria</taxon>
        <taxon>Bacillati</taxon>
        <taxon>Bacillota</taxon>
        <taxon>Clostridia</taxon>
        <taxon>Eubacteriales</taxon>
        <taxon>Clostridiaceae</taxon>
        <taxon>Clostridium</taxon>
    </lineage>
</organism>
<evidence type="ECO:0000256" key="1">
    <source>
        <dbReference type="SAM" id="Phobius"/>
    </source>
</evidence>
<feature type="transmembrane region" description="Helical" evidence="1">
    <location>
        <begin position="6"/>
        <end position="26"/>
    </location>
</feature>
<evidence type="ECO:0000313" key="2">
    <source>
        <dbReference type="EMBL" id="GAA0723443.1"/>
    </source>
</evidence>
<keyword evidence="1" id="KW-1133">Transmembrane helix</keyword>
<dbReference type="Proteomes" id="UP001500339">
    <property type="component" value="Unassembled WGS sequence"/>
</dbReference>
<dbReference type="EMBL" id="BAAACF010000001">
    <property type="protein sequence ID" value="GAA0723443.1"/>
    <property type="molecule type" value="Genomic_DNA"/>
</dbReference>
<feature type="transmembrane region" description="Helical" evidence="1">
    <location>
        <begin position="38"/>
        <end position="58"/>
    </location>
</feature>
<accession>A0ABN1IY42</accession>
<name>A0ABN1IY42_9CLOT</name>